<feature type="region of interest" description="Disordered" evidence="1">
    <location>
        <begin position="62"/>
        <end position="93"/>
    </location>
</feature>
<evidence type="ECO:0008006" key="4">
    <source>
        <dbReference type="Google" id="ProtNLM"/>
    </source>
</evidence>
<dbReference type="EMBL" id="CP104064">
    <property type="protein sequence ID" value="WAH35899.1"/>
    <property type="molecule type" value="Genomic_DNA"/>
</dbReference>
<accession>A0ABY6YZ56</accession>
<gene>
    <name evidence="2" type="ORF">NZD86_16735</name>
</gene>
<organism evidence="2 3">
    <name type="scientific">Alicyclobacillus dauci</name>
    <dbReference type="NCBI Taxonomy" id="1475485"/>
    <lineage>
        <taxon>Bacteria</taxon>
        <taxon>Bacillati</taxon>
        <taxon>Bacillota</taxon>
        <taxon>Bacilli</taxon>
        <taxon>Bacillales</taxon>
        <taxon>Alicyclobacillaceae</taxon>
        <taxon>Alicyclobacillus</taxon>
    </lineage>
</organism>
<evidence type="ECO:0000313" key="3">
    <source>
        <dbReference type="Proteomes" id="UP001164803"/>
    </source>
</evidence>
<dbReference type="Proteomes" id="UP001164803">
    <property type="component" value="Chromosome"/>
</dbReference>
<reference evidence="2" key="1">
    <citation type="submission" date="2022-08" db="EMBL/GenBank/DDBJ databases">
        <title>Alicyclobacillus dauci DSM2870, complete genome.</title>
        <authorList>
            <person name="Wang Q."/>
            <person name="Cai R."/>
            <person name="Wang Z."/>
        </authorList>
    </citation>
    <scope>NUCLEOTIDE SEQUENCE</scope>
    <source>
        <strain evidence="2">DSM 28700</strain>
    </source>
</reference>
<protein>
    <recommendedName>
        <fullName evidence="4">CBS domain-containing protein</fullName>
    </recommendedName>
</protein>
<feature type="compositionally biased region" description="Low complexity" evidence="1">
    <location>
        <begin position="62"/>
        <end position="84"/>
    </location>
</feature>
<evidence type="ECO:0000313" key="2">
    <source>
        <dbReference type="EMBL" id="WAH35899.1"/>
    </source>
</evidence>
<dbReference type="RefSeq" id="WP_268043189.1">
    <property type="nucleotide sequence ID" value="NZ_CP104064.1"/>
</dbReference>
<proteinExistence type="predicted"/>
<evidence type="ECO:0000256" key="1">
    <source>
        <dbReference type="SAM" id="MobiDB-lite"/>
    </source>
</evidence>
<sequence>MARVERRISLERIGRQTAESILASVSAENDSVLWLTDENEDICGAVLSRESARNLAHSWGVSTSVRTGGSTTSSSTLSETLTGEDISFSGPQA</sequence>
<keyword evidence="3" id="KW-1185">Reference proteome</keyword>
<name>A0ABY6YZ56_9BACL</name>